<accession>A0ABU0ART3</accession>
<evidence type="ECO:0000313" key="3">
    <source>
        <dbReference type="Proteomes" id="UP001238088"/>
    </source>
</evidence>
<dbReference type="EMBL" id="JAUSUB010000043">
    <property type="protein sequence ID" value="MDQ0273574.1"/>
    <property type="molecule type" value="Genomic_DNA"/>
</dbReference>
<keyword evidence="3" id="KW-1185">Reference proteome</keyword>
<dbReference type="InterPro" id="IPR036397">
    <property type="entry name" value="RNaseH_sf"/>
</dbReference>
<evidence type="ECO:0000259" key="1">
    <source>
        <dbReference type="Pfam" id="PF13358"/>
    </source>
</evidence>
<dbReference type="Pfam" id="PF13358">
    <property type="entry name" value="DDE_3"/>
    <property type="match status" value="1"/>
</dbReference>
<dbReference type="PANTHER" id="PTHR46564">
    <property type="entry name" value="TRANSPOSASE"/>
    <property type="match status" value="1"/>
</dbReference>
<comment type="caution">
    <text evidence="2">The sequence shown here is derived from an EMBL/GenBank/DDBJ whole genome shotgun (WGS) entry which is preliminary data.</text>
</comment>
<dbReference type="SUPFAM" id="SSF53098">
    <property type="entry name" value="Ribonuclease H-like"/>
    <property type="match status" value="1"/>
</dbReference>
<reference evidence="2 3" key="1">
    <citation type="submission" date="2023-07" db="EMBL/GenBank/DDBJ databases">
        <title>Genomic Encyclopedia of Type Strains, Phase IV (KMG-IV): sequencing the most valuable type-strain genomes for metagenomic binning, comparative biology and taxonomic classification.</title>
        <authorList>
            <person name="Goeker M."/>
        </authorList>
    </citation>
    <scope>NUCLEOTIDE SEQUENCE [LARGE SCALE GENOMIC DNA]</scope>
    <source>
        <strain evidence="2 3">DSM 23494</strain>
    </source>
</reference>
<name>A0ABU0ART3_9BACI</name>
<evidence type="ECO:0000313" key="2">
    <source>
        <dbReference type="EMBL" id="MDQ0273574.1"/>
    </source>
</evidence>
<sequence length="162" mass="19093">MIRDYQAIQCTWFIKGKQRKIPTYGQHRGVKLIGTLNYETGEIMCTEEEKYDAIAFLEFLKKVLAHYPSGKIVMILDNARIHHAKLLQPFLEENKNRLELVFLPPYSPELNLIEGLWKWLKESVINNVFFPNVQKIALEVREFIKEISQYPETIINRLCVQL</sequence>
<proteinExistence type="predicted"/>
<feature type="domain" description="Tc1-like transposase DDE" evidence="1">
    <location>
        <begin position="6"/>
        <end position="135"/>
    </location>
</feature>
<dbReference type="NCBIfam" id="NF033545">
    <property type="entry name" value="transpos_IS630"/>
    <property type="match status" value="1"/>
</dbReference>
<protein>
    <submittedName>
        <fullName evidence="2">Transposase</fullName>
    </submittedName>
</protein>
<dbReference type="InterPro" id="IPR047655">
    <property type="entry name" value="Transpos_IS630-like"/>
</dbReference>
<dbReference type="Gene3D" id="3.30.420.10">
    <property type="entry name" value="Ribonuclease H-like superfamily/Ribonuclease H"/>
    <property type="match status" value="1"/>
</dbReference>
<dbReference type="PANTHER" id="PTHR46564:SF1">
    <property type="entry name" value="TRANSPOSASE"/>
    <property type="match status" value="1"/>
</dbReference>
<dbReference type="Proteomes" id="UP001238088">
    <property type="component" value="Unassembled WGS sequence"/>
</dbReference>
<organism evidence="2 3">
    <name type="scientific">Cytobacillus purgationiresistens</name>
    <dbReference type="NCBI Taxonomy" id="863449"/>
    <lineage>
        <taxon>Bacteria</taxon>
        <taxon>Bacillati</taxon>
        <taxon>Bacillota</taxon>
        <taxon>Bacilli</taxon>
        <taxon>Bacillales</taxon>
        <taxon>Bacillaceae</taxon>
        <taxon>Cytobacillus</taxon>
    </lineage>
</organism>
<gene>
    <name evidence="2" type="ORF">J2S17_005506</name>
</gene>
<dbReference type="InterPro" id="IPR038717">
    <property type="entry name" value="Tc1-like_DDE_dom"/>
</dbReference>
<dbReference type="InterPro" id="IPR012337">
    <property type="entry name" value="RNaseH-like_sf"/>
</dbReference>